<dbReference type="SUPFAM" id="SSF55797">
    <property type="entry name" value="PR-1-like"/>
    <property type="match status" value="1"/>
</dbReference>
<evidence type="ECO:0000256" key="1">
    <source>
        <dbReference type="SAM" id="SignalP"/>
    </source>
</evidence>
<comment type="caution">
    <text evidence="3">The sequence shown here is derived from an EMBL/GenBank/DDBJ whole genome shotgun (WGS) entry which is preliminary data.</text>
</comment>
<name>A0A2J6WWP9_9CHLR</name>
<dbReference type="PANTHER" id="PTHR31157">
    <property type="entry name" value="SCP DOMAIN-CONTAINING PROTEIN"/>
    <property type="match status" value="1"/>
</dbReference>
<dbReference type="EMBL" id="PNIQ01000936">
    <property type="protein sequence ID" value="PMP75500.1"/>
    <property type="molecule type" value="Genomic_DNA"/>
</dbReference>
<proteinExistence type="predicted"/>
<organism evidence="3 4">
    <name type="scientific">Chloroflexus aggregans</name>
    <dbReference type="NCBI Taxonomy" id="152260"/>
    <lineage>
        <taxon>Bacteria</taxon>
        <taxon>Bacillati</taxon>
        <taxon>Chloroflexota</taxon>
        <taxon>Chloroflexia</taxon>
        <taxon>Chloroflexales</taxon>
        <taxon>Chloroflexineae</taxon>
        <taxon>Chloroflexaceae</taxon>
        <taxon>Chloroflexus</taxon>
    </lineage>
</organism>
<accession>A0A2J6WWP9</accession>
<dbReference type="AlphaFoldDB" id="A0A2J6WWP9"/>
<protein>
    <submittedName>
        <fullName evidence="3">CAP domain-containing protein</fullName>
    </submittedName>
</protein>
<feature type="signal peptide" evidence="1">
    <location>
        <begin position="1"/>
        <end position="25"/>
    </location>
</feature>
<dbReference type="Gene3D" id="3.40.33.10">
    <property type="entry name" value="CAP"/>
    <property type="match status" value="1"/>
</dbReference>
<dbReference type="Pfam" id="PF00188">
    <property type="entry name" value="CAP"/>
    <property type="match status" value="1"/>
</dbReference>
<reference evidence="3 4" key="1">
    <citation type="submission" date="2018-01" db="EMBL/GenBank/DDBJ databases">
        <title>Metagenomic assembled genomes from two thermal pools in the Uzon Caldera, Kamchatka, Russia.</title>
        <authorList>
            <person name="Wilkins L."/>
            <person name="Ettinger C."/>
        </authorList>
    </citation>
    <scope>NUCLEOTIDE SEQUENCE [LARGE SCALE GENOMIC DNA]</scope>
    <source>
        <strain evidence="3">ZAV-02</strain>
    </source>
</reference>
<dbReference type="InterPro" id="IPR035940">
    <property type="entry name" value="CAP_sf"/>
</dbReference>
<evidence type="ECO:0000313" key="4">
    <source>
        <dbReference type="Proteomes" id="UP000243376"/>
    </source>
</evidence>
<evidence type="ECO:0000313" key="3">
    <source>
        <dbReference type="EMBL" id="PMP75500.1"/>
    </source>
</evidence>
<sequence>MRKRFFTHWISLFVLGCLTIAPVLAFDPTTQTPSLLLDEAHAVYYGNVARLRQAGQPPLRWNRQLTHAARWFAWDSVENRPTPYCGHQDTNGEWPDARALRFGYRGSSGAENAYCGYMQPQAAINGWLNSPGHRANLLSPGHREIGLGYYRRTSDGRGYIAQMFGNDAAYAPVIVEYEAVATLNPDVSLYIYQVAETGGFIGRRPATAMMIADNPCFVNANWQPFTNETRFRLADGEGWRTVYVKTRDAYGATAVVSDTIYLGANVPVNELAATMSDRQETVTLTGLYHPTLPQMQFSFGWLVDENYSTFQLLWGAGERVTDPAAWDGGAFRLQSASLESSAWVYDYDPVVFKDIPLVAYVRLKVASNSSPNEVARFSINGGGVVYGPLQLRGVDFAAANQYQEFALPFTYHGNEPFLIFQFWRSGSTDVFIDAVTIFTAPQPIVNPVTLAVPGGNYRGQGVWVRYTDGTIFTPFREVMNIPVQPASIVALAQVAAMPPMPLIVTSPCVRANWQVLQTEPWLGGVADDGIMRLSINHNGLTAGTYNGAITFVTPNEMQVTIPVTLHVVEQLFVTYTPLVLR</sequence>
<dbReference type="PROSITE" id="PS51257">
    <property type="entry name" value="PROKAR_LIPOPROTEIN"/>
    <property type="match status" value="1"/>
</dbReference>
<feature type="chain" id="PRO_5014461057" evidence="1">
    <location>
        <begin position="26"/>
        <end position="581"/>
    </location>
</feature>
<evidence type="ECO:0000259" key="2">
    <source>
        <dbReference type="Pfam" id="PF00188"/>
    </source>
</evidence>
<dbReference type="CDD" id="cd05379">
    <property type="entry name" value="CAP_bacterial"/>
    <property type="match status" value="1"/>
</dbReference>
<dbReference type="Proteomes" id="UP000243376">
    <property type="component" value="Unassembled WGS sequence"/>
</dbReference>
<gene>
    <name evidence="3" type="ORF">C0184_13940</name>
</gene>
<dbReference type="PANTHER" id="PTHR31157:SF1">
    <property type="entry name" value="SCP DOMAIN-CONTAINING PROTEIN"/>
    <property type="match status" value="1"/>
</dbReference>
<feature type="domain" description="SCP" evidence="2">
    <location>
        <begin position="46"/>
        <end position="160"/>
    </location>
</feature>
<keyword evidence="1" id="KW-0732">Signal</keyword>
<dbReference type="InterPro" id="IPR014044">
    <property type="entry name" value="CAP_dom"/>
</dbReference>